<keyword evidence="3" id="KW-1185">Reference proteome</keyword>
<dbReference type="InterPro" id="IPR036388">
    <property type="entry name" value="WH-like_DNA-bd_sf"/>
</dbReference>
<dbReference type="EMBL" id="QMBQ01000007">
    <property type="protein sequence ID" value="RAZ73854.1"/>
    <property type="molecule type" value="Genomic_DNA"/>
</dbReference>
<gene>
    <name evidence="2" type="ORF">DPM35_23735</name>
</gene>
<dbReference type="PROSITE" id="PS50921">
    <property type="entry name" value="ANTAR"/>
    <property type="match status" value="1"/>
</dbReference>
<dbReference type="Gene3D" id="1.10.10.10">
    <property type="entry name" value="Winged helix-like DNA-binding domain superfamily/Winged helix DNA-binding domain"/>
    <property type="match status" value="1"/>
</dbReference>
<dbReference type="OrthoDB" id="6159164at2"/>
<accession>A0A330GM55</accession>
<reference evidence="2 3" key="2">
    <citation type="submission" date="2018-07" db="EMBL/GenBank/DDBJ databases">
        <title>Diversity of Mesorhizobium strains in Brazil.</title>
        <authorList>
            <person name="Helene L.C.F."/>
            <person name="Dall'Agnol R."/>
            <person name="Delamuta J.R.M."/>
            <person name="Hungria M."/>
        </authorList>
    </citation>
    <scope>NUCLEOTIDE SEQUENCE [LARGE SCALE GENOMIC DNA]</scope>
    <source>
        <strain evidence="2 3">CNPSo 3140</strain>
    </source>
</reference>
<dbReference type="RefSeq" id="WP_112129635.1">
    <property type="nucleotide sequence ID" value="NZ_QMBQ01000007.1"/>
</dbReference>
<sequence length="194" mass="21153">MTRTPNFVSWRAAILHRADDNIERLKRQLERLGVTVLVQWKPLDLAETPADIVLVDADQGWDDLLPWDGDDAPVPVVALLGSEAPGRIAWALGKGAGALIAKPVTASSVYPALVLATHAHHERTAVKARIAGLEERLRLRPIVYDAMRSIMAVQGGDETGAYRTLCRLAMQRRLTVEHVAAAIVAGHEPVPRAM</sequence>
<comment type="caution">
    <text evidence="2">The sequence shown here is derived from an EMBL/GenBank/DDBJ whole genome shotgun (WGS) entry which is preliminary data.</text>
</comment>
<dbReference type="Pfam" id="PF03861">
    <property type="entry name" value="ANTAR"/>
    <property type="match status" value="1"/>
</dbReference>
<dbReference type="SUPFAM" id="SSF52172">
    <property type="entry name" value="CheY-like"/>
    <property type="match status" value="1"/>
</dbReference>
<dbReference type="InterPro" id="IPR008327">
    <property type="entry name" value="Sig_transdc_resp-reg_antiterm"/>
</dbReference>
<evidence type="ECO:0000313" key="2">
    <source>
        <dbReference type="EMBL" id="RAZ73854.1"/>
    </source>
</evidence>
<protein>
    <submittedName>
        <fullName evidence="2">ANTAR domain-containing protein</fullName>
    </submittedName>
</protein>
<dbReference type="AlphaFoldDB" id="A0A330GM55"/>
<organism evidence="2 3">
    <name type="scientific">Mesorhizobium atlanticum</name>
    <dbReference type="NCBI Taxonomy" id="2233532"/>
    <lineage>
        <taxon>Bacteria</taxon>
        <taxon>Pseudomonadati</taxon>
        <taxon>Pseudomonadota</taxon>
        <taxon>Alphaproteobacteria</taxon>
        <taxon>Hyphomicrobiales</taxon>
        <taxon>Phyllobacteriaceae</taxon>
        <taxon>Mesorhizobium</taxon>
    </lineage>
</organism>
<dbReference type="Pfam" id="PF21332">
    <property type="entry name" value="AmiR_N"/>
    <property type="match status" value="1"/>
</dbReference>
<dbReference type="InterPro" id="IPR005561">
    <property type="entry name" value="ANTAR"/>
</dbReference>
<name>A0A330GM55_9HYPH</name>
<evidence type="ECO:0000313" key="3">
    <source>
        <dbReference type="Proteomes" id="UP000251956"/>
    </source>
</evidence>
<feature type="domain" description="ANTAR" evidence="1">
    <location>
        <begin position="123"/>
        <end position="184"/>
    </location>
</feature>
<reference evidence="3" key="1">
    <citation type="submission" date="2018-06" db="EMBL/GenBank/DDBJ databases">
        <authorList>
            <person name="Helene L.C."/>
            <person name="Dall'Agnol R."/>
            <person name="Delamuta J.R."/>
            <person name="Hungria M."/>
        </authorList>
    </citation>
    <scope>NUCLEOTIDE SEQUENCE [LARGE SCALE GENOMIC DNA]</scope>
    <source>
        <strain evidence="3">CNPSo 3140</strain>
    </source>
</reference>
<dbReference type="InterPro" id="IPR049021">
    <property type="entry name" value="AmiR_N"/>
</dbReference>
<dbReference type="Proteomes" id="UP000251956">
    <property type="component" value="Unassembled WGS sequence"/>
</dbReference>
<dbReference type="GO" id="GO:0003723">
    <property type="term" value="F:RNA binding"/>
    <property type="evidence" value="ECO:0007669"/>
    <property type="project" value="InterPro"/>
</dbReference>
<evidence type="ECO:0000259" key="1">
    <source>
        <dbReference type="PROSITE" id="PS50921"/>
    </source>
</evidence>
<dbReference type="Gene3D" id="3.40.50.2300">
    <property type="match status" value="1"/>
</dbReference>
<dbReference type="PIRSF" id="PIRSF036382">
    <property type="entry name" value="RR_antiterm"/>
    <property type="match status" value="1"/>
</dbReference>
<proteinExistence type="predicted"/>
<dbReference type="InterPro" id="IPR011006">
    <property type="entry name" value="CheY-like_superfamily"/>
</dbReference>
<dbReference type="SMART" id="SM01012">
    <property type="entry name" value="ANTAR"/>
    <property type="match status" value="1"/>
</dbReference>